<evidence type="ECO:0000313" key="4">
    <source>
        <dbReference type="EMBL" id="CAB4319763.1"/>
    </source>
</evidence>
<dbReference type="OrthoDB" id="1191648at2759"/>
<dbReference type="PANTHER" id="PTHR31890">
    <property type="entry name" value="PLANT INVERTASE/PECTIN METHYLESTERASE INHIBITOR SUPERFAMILY PROTEIN"/>
    <property type="match status" value="1"/>
</dbReference>
<feature type="chain" id="PRO_5033551976" description="Pectinesterase inhibitor domain-containing protein" evidence="1">
    <location>
        <begin position="29"/>
        <end position="195"/>
    </location>
</feature>
<keyword evidence="6" id="KW-1185">Reference proteome</keyword>
<dbReference type="SUPFAM" id="SSF101148">
    <property type="entry name" value="Plant invertase/pectin methylesterase inhibitor"/>
    <property type="match status" value="1"/>
</dbReference>
<dbReference type="Pfam" id="PF04043">
    <property type="entry name" value="PMEI"/>
    <property type="match status" value="1"/>
</dbReference>
<feature type="signal peptide" evidence="1">
    <location>
        <begin position="1"/>
        <end position="28"/>
    </location>
</feature>
<proteinExistence type="predicted"/>
<evidence type="ECO:0000256" key="1">
    <source>
        <dbReference type="SAM" id="SignalP"/>
    </source>
</evidence>
<name>A0A6J5Y5Q8_PRUAR</name>
<keyword evidence="1" id="KW-0732">Signal</keyword>
<feature type="domain" description="Pectinesterase inhibitor" evidence="2">
    <location>
        <begin position="29"/>
        <end position="180"/>
    </location>
</feature>
<dbReference type="AlphaFoldDB" id="A0A6J5Y5Q8"/>
<gene>
    <name evidence="3" type="ORF">CURHAP_LOCUS47973</name>
    <name evidence="4" type="ORF">ORAREDHAP_LOCUS47367</name>
</gene>
<dbReference type="NCBIfam" id="TIGR01614">
    <property type="entry name" value="PME_inhib"/>
    <property type="match status" value="1"/>
</dbReference>
<dbReference type="EMBL" id="CAEKDK010000008">
    <property type="protein sequence ID" value="CAB4289367.1"/>
    <property type="molecule type" value="Genomic_DNA"/>
</dbReference>
<evidence type="ECO:0000313" key="5">
    <source>
        <dbReference type="Proteomes" id="UP000507222"/>
    </source>
</evidence>
<evidence type="ECO:0000259" key="2">
    <source>
        <dbReference type="SMART" id="SM00856"/>
    </source>
</evidence>
<sequence length="195" mass="21235">MASPQPLRYVLFTASFLMFLSSPTPANATASPLVRSVCKEPLSMNLNYGECVKALWADARIKSALNLKDLGIATLELAKENANVTLASFNNLLHISNSGNTDVQLCGDLYGLVVKGFQVAIEELKKDHDVVNYILEMVQKYHDICLNAVAPPLGTHTFDGVLVPSSIRVAMLYRDIAFAITSGPSGIFRYNGKLN</sequence>
<dbReference type="InterPro" id="IPR006501">
    <property type="entry name" value="Pectinesterase_inhib_dom"/>
</dbReference>
<protein>
    <recommendedName>
        <fullName evidence="2">Pectinesterase inhibitor domain-containing protein</fullName>
    </recommendedName>
</protein>
<dbReference type="Gene3D" id="1.20.140.40">
    <property type="entry name" value="Invertase/pectin methylesterase inhibitor family protein"/>
    <property type="match status" value="1"/>
</dbReference>
<dbReference type="InterPro" id="IPR035513">
    <property type="entry name" value="Invertase/methylesterase_inhib"/>
</dbReference>
<reference evidence="4 5" key="2">
    <citation type="submission" date="2020-05" db="EMBL/GenBank/DDBJ databases">
        <authorList>
            <person name="Campoy J."/>
            <person name="Schneeberger K."/>
            <person name="Spophaly S."/>
        </authorList>
    </citation>
    <scope>NUCLEOTIDE SEQUENCE [LARGE SCALE GENOMIC DNA]</scope>
    <source>
        <strain evidence="4">PruArmRojPasFocal</strain>
    </source>
</reference>
<reference evidence="6" key="1">
    <citation type="journal article" date="2020" name="Genome Biol.">
        <title>Gamete binning: chromosome-level and haplotype-resolved genome assembly enabled by high-throughput single-cell sequencing of gamete genomes.</title>
        <authorList>
            <person name="Campoy J.A."/>
            <person name="Sun H."/>
            <person name="Goel M."/>
            <person name="Jiao W.-B."/>
            <person name="Folz-Donahue K."/>
            <person name="Wang N."/>
            <person name="Rubio M."/>
            <person name="Liu C."/>
            <person name="Kukat C."/>
            <person name="Ruiz D."/>
            <person name="Huettel B."/>
            <person name="Schneeberger K."/>
        </authorList>
    </citation>
    <scope>NUCLEOTIDE SEQUENCE [LARGE SCALE GENOMIC DNA]</scope>
    <source>
        <strain evidence="6">cv. Rojo Pasion</strain>
    </source>
</reference>
<accession>A0A6J5Y5Q8</accession>
<dbReference type="EMBL" id="CAEKKB010000008">
    <property type="protein sequence ID" value="CAB4319763.1"/>
    <property type="molecule type" value="Genomic_DNA"/>
</dbReference>
<dbReference type="GO" id="GO:0004857">
    <property type="term" value="F:enzyme inhibitor activity"/>
    <property type="evidence" value="ECO:0007669"/>
    <property type="project" value="InterPro"/>
</dbReference>
<dbReference type="Proteomes" id="UP000507245">
    <property type="component" value="Unassembled WGS sequence"/>
</dbReference>
<dbReference type="SMART" id="SM00856">
    <property type="entry name" value="PMEI"/>
    <property type="match status" value="1"/>
</dbReference>
<evidence type="ECO:0000313" key="6">
    <source>
        <dbReference type="Proteomes" id="UP000507245"/>
    </source>
</evidence>
<dbReference type="PANTHER" id="PTHR31890:SF9">
    <property type="entry name" value="PLANT INVERTASE_PECTIN METHYLESTERASE INHIBITOR SUPERFAMILY PROTEIN"/>
    <property type="match status" value="1"/>
</dbReference>
<dbReference type="Proteomes" id="UP000507222">
    <property type="component" value="Unassembled WGS sequence"/>
</dbReference>
<evidence type="ECO:0000313" key="3">
    <source>
        <dbReference type="EMBL" id="CAB4289367.1"/>
    </source>
</evidence>
<organism evidence="4 6">
    <name type="scientific">Prunus armeniaca</name>
    <name type="common">Apricot</name>
    <name type="synonym">Armeniaca vulgaris</name>
    <dbReference type="NCBI Taxonomy" id="36596"/>
    <lineage>
        <taxon>Eukaryota</taxon>
        <taxon>Viridiplantae</taxon>
        <taxon>Streptophyta</taxon>
        <taxon>Embryophyta</taxon>
        <taxon>Tracheophyta</taxon>
        <taxon>Spermatophyta</taxon>
        <taxon>Magnoliopsida</taxon>
        <taxon>eudicotyledons</taxon>
        <taxon>Gunneridae</taxon>
        <taxon>Pentapetalae</taxon>
        <taxon>rosids</taxon>
        <taxon>fabids</taxon>
        <taxon>Rosales</taxon>
        <taxon>Rosaceae</taxon>
        <taxon>Amygdaloideae</taxon>
        <taxon>Amygdaleae</taxon>
        <taxon>Prunus</taxon>
    </lineage>
</organism>